<protein>
    <submittedName>
        <fullName evidence="2">Uncharacterized protein</fullName>
    </submittedName>
</protein>
<proteinExistence type="predicted"/>
<evidence type="ECO:0000256" key="1">
    <source>
        <dbReference type="SAM" id="Phobius"/>
    </source>
</evidence>
<accession>A0A6N4X4X6</accession>
<dbReference type="Proteomes" id="UP000445144">
    <property type="component" value="Unassembled WGS sequence"/>
</dbReference>
<gene>
    <name evidence="2" type="ORF">CHRY9293_01363</name>
</gene>
<dbReference type="AlphaFoldDB" id="A0A6N4X4X6"/>
<sequence>MKKFILASFSISSLISLFLFSDHKNHPHTAHLHLEQVESILCALVTTLVVAGTGWIAHLKIRR</sequence>
<evidence type="ECO:0000313" key="3">
    <source>
        <dbReference type="Proteomes" id="UP000445144"/>
    </source>
</evidence>
<keyword evidence="3" id="KW-1185">Reference proteome</keyword>
<organism evidence="2 3">
    <name type="scientific">Chryseobacterium potabilaquae</name>
    <dbReference type="NCBI Taxonomy" id="2675057"/>
    <lineage>
        <taxon>Bacteria</taxon>
        <taxon>Pseudomonadati</taxon>
        <taxon>Bacteroidota</taxon>
        <taxon>Flavobacteriia</taxon>
        <taxon>Flavobacteriales</taxon>
        <taxon>Weeksellaceae</taxon>
        <taxon>Chryseobacterium group</taxon>
        <taxon>Chryseobacterium</taxon>
    </lineage>
</organism>
<dbReference type="EMBL" id="CACVBR010000008">
    <property type="protein sequence ID" value="CAA7195118.1"/>
    <property type="molecule type" value="Genomic_DNA"/>
</dbReference>
<name>A0A6N4X4X6_9FLAO</name>
<reference evidence="2 3" key="1">
    <citation type="submission" date="2020-01" db="EMBL/GenBank/DDBJ databases">
        <authorList>
            <person name="Rodrigo-Torres L."/>
            <person name="Arahal R. D."/>
            <person name="Lucena T."/>
        </authorList>
    </citation>
    <scope>NUCLEOTIDE SEQUENCE [LARGE SCALE GENOMIC DNA]</scope>
    <source>
        <strain evidence="2 3">CECT 9293</strain>
    </source>
</reference>
<feature type="transmembrane region" description="Helical" evidence="1">
    <location>
        <begin position="36"/>
        <end position="57"/>
    </location>
</feature>
<keyword evidence="1" id="KW-1133">Transmembrane helix</keyword>
<keyword evidence="1" id="KW-0812">Transmembrane</keyword>
<evidence type="ECO:0000313" key="2">
    <source>
        <dbReference type="EMBL" id="CAA7195118.1"/>
    </source>
</evidence>
<keyword evidence="1" id="KW-0472">Membrane</keyword>